<dbReference type="Proteomes" id="UP001264980">
    <property type="component" value="Unassembled WGS sequence"/>
</dbReference>
<evidence type="ECO:0000313" key="2">
    <source>
        <dbReference type="EMBL" id="MDR6806872.1"/>
    </source>
</evidence>
<feature type="domain" description="3-keto-alpha-glucoside-1,2-lyase/3-keto-2-hydroxy-glucal hydratase" evidence="1">
    <location>
        <begin position="42"/>
        <end position="179"/>
    </location>
</feature>
<gene>
    <name evidence="2" type="ORF">J2W84_003920</name>
</gene>
<dbReference type="EMBL" id="JAVDTI010000003">
    <property type="protein sequence ID" value="MDR6806872.1"/>
    <property type="molecule type" value="Genomic_DNA"/>
</dbReference>
<organism evidence="2 3">
    <name type="scientific">Dyadobacter fermentans</name>
    <dbReference type="NCBI Taxonomy" id="94254"/>
    <lineage>
        <taxon>Bacteria</taxon>
        <taxon>Pseudomonadati</taxon>
        <taxon>Bacteroidota</taxon>
        <taxon>Cytophagia</taxon>
        <taxon>Cytophagales</taxon>
        <taxon>Spirosomataceae</taxon>
        <taxon>Dyadobacter</taxon>
    </lineage>
</organism>
<name>A0ABU1R0E5_9BACT</name>
<proteinExistence type="predicted"/>
<dbReference type="RefSeq" id="WP_309986353.1">
    <property type="nucleotide sequence ID" value="NZ_JAVDTI010000003.1"/>
</dbReference>
<reference evidence="2 3" key="1">
    <citation type="submission" date="2023-07" db="EMBL/GenBank/DDBJ databases">
        <title>Sorghum-associated microbial communities from plants grown in Nebraska, USA.</title>
        <authorList>
            <person name="Schachtman D."/>
        </authorList>
    </citation>
    <scope>NUCLEOTIDE SEQUENCE [LARGE SCALE GENOMIC DNA]</scope>
    <source>
        <strain evidence="2 3">BE57</strain>
    </source>
</reference>
<comment type="caution">
    <text evidence="2">The sequence shown here is derived from an EMBL/GenBank/DDBJ whole genome shotgun (WGS) entry which is preliminary data.</text>
</comment>
<sequence length="179" mass="20281">MKWNCKYALGALLWGFTCVDVRAQQAPEPPFHLSKKEKRQGYQILFDGTSMEHWMGNLNEYVLEEGLIVMRPKSGGGGNLYSRDTYSDFILRFEFSLEPAGNNGLGLRHDYVEPPAGYSGMELQILDNEHPDYRSLEPGQYHGSVYKIIAAKRGFLKPAGSWNVQEVRAEGDHIQVILN</sequence>
<dbReference type="InterPro" id="IPR010496">
    <property type="entry name" value="AL/BT2_dom"/>
</dbReference>
<protein>
    <recommendedName>
        <fullName evidence="1">3-keto-alpha-glucoside-1,2-lyase/3-keto-2-hydroxy-glucal hydratase domain-containing protein</fullName>
    </recommendedName>
</protein>
<dbReference type="Gene3D" id="2.60.120.560">
    <property type="entry name" value="Exo-inulinase, domain 1"/>
    <property type="match status" value="1"/>
</dbReference>
<keyword evidence="3" id="KW-1185">Reference proteome</keyword>
<accession>A0ABU1R0E5</accession>
<evidence type="ECO:0000259" key="1">
    <source>
        <dbReference type="Pfam" id="PF06439"/>
    </source>
</evidence>
<dbReference type="Pfam" id="PF06439">
    <property type="entry name" value="3keto-disac_hyd"/>
    <property type="match status" value="1"/>
</dbReference>
<evidence type="ECO:0000313" key="3">
    <source>
        <dbReference type="Proteomes" id="UP001264980"/>
    </source>
</evidence>